<evidence type="ECO:0000313" key="2">
    <source>
        <dbReference type="EMBL" id="KAJ0972593.1"/>
    </source>
</evidence>
<dbReference type="GO" id="GO:0007140">
    <property type="term" value="P:male meiotic nuclear division"/>
    <property type="evidence" value="ECO:0007669"/>
    <property type="project" value="InterPro"/>
</dbReference>
<dbReference type="GO" id="GO:0007143">
    <property type="term" value="P:female meiotic nuclear division"/>
    <property type="evidence" value="ECO:0007669"/>
    <property type="project" value="InterPro"/>
</dbReference>
<dbReference type="EMBL" id="JAGGNH010000005">
    <property type="protein sequence ID" value="KAJ0972593.1"/>
    <property type="molecule type" value="Genomic_DNA"/>
</dbReference>
<protein>
    <recommendedName>
        <fullName evidence="4">Protein XRI1</fullName>
    </recommendedName>
</protein>
<dbReference type="Proteomes" id="UP001085076">
    <property type="component" value="Miscellaneous, Linkage group lg05"/>
</dbReference>
<dbReference type="PANTHER" id="PTHR33385:SF4">
    <property type="entry name" value="PROTEIN XRI1"/>
    <property type="match status" value="1"/>
</dbReference>
<dbReference type="InterPro" id="IPR039933">
    <property type="entry name" value="XRI1"/>
</dbReference>
<evidence type="ECO:0000256" key="1">
    <source>
        <dbReference type="SAM" id="MobiDB-lite"/>
    </source>
</evidence>
<feature type="region of interest" description="Disordered" evidence="1">
    <location>
        <begin position="316"/>
        <end position="336"/>
    </location>
</feature>
<reference evidence="2" key="2">
    <citation type="journal article" date="2022" name="Hortic Res">
        <title>The genome of Dioscorea zingiberensis sheds light on the biosynthesis, origin and evolution of the medicinally important diosgenin saponins.</title>
        <authorList>
            <person name="Li Y."/>
            <person name="Tan C."/>
            <person name="Li Z."/>
            <person name="Guo J."/>
            <person name="Li S."/>
            <person name="Chen X."/>
            <person name="Wang C."/>
            <person name="Dai X."/>
            <person name="Yang H."/>
            <person name="Song W."/>
            <person name="Hou L."/>
            <person name="Xu J."/>
            <person name="Tong Z."/>
            <person name="Xu A."/>
            <person name="Yuan X."/>
            <person name="Wang W."/>
            <person name="Yang Q."/>
            <person name="Chen L."/>
            <person name="Sun Z."/>
            <person name="Wang K."/>
            <person name="Pan B."/>
            <person name="Chen J."/>
            <person name="Bao Y."/>
            <person name="Liu F."/>
            <person name="Qi X."/>
            <person name="Gang D.R."/>
            <person name="Wen J."/>
            <person name="Li J."/>
        </authorList>
    </citation>
    <scope>NUCLEOTIDE SEQUENCE</scope>
    <source>
        <strain evidence="2">Dzin_1.0</strain>
    </source>
</reference>
<comment type="caution">
    <text evidence="2">The sequence shown here is derived from an EMBL/GenBank/DDBJ whole genome shotgun (WGS) entry which is preliminary data.</text>
</comment>
<evidence type="ECO:0008006" key="4">
    <source>
        <dbReference type="Google" id="ProtNLM"/>
    </source>
</evidence>
<accession>A0A9D5CHB7</accession>
<evidence type="ECO:0000313" key="3">
    <source>
        <dbReference type="Proteomes" id="UP001085076"/>
    </source>
</evidence>
<reference evidence="2" key="1">
    <citation type="submission" date="2021-03" db="EMBL/GenBank/DDBJ databases">
        <authorList>
            <person name="Li Z."/>
            <person name="Yang C."/>
        </authorList>
    </citation>
    <scope>NUCLEOTIDE SEQUENCE</scope>
    <source>
        <strain evidence="2">Dzin_1.0</strain>
        <tissue evidence="2">Leaf</tissue>
    </source>
</reference>
<dbReference type="OrthoDB" id="1913204at2759"/>
<name>A0A9D5CHB7_9LILI</name>
<dbReference type="PANTHER" id="PTHR33385">
    <property type="entry name" value="PROTEIN XRI1"/>
    <property type="match status" value="1"/>
</dbReference>
<keyword evidence="3" id="KW-1185">Reference proteome</keyword>
<organism evidence="2 3">
    <name type="scientific">Dioscorea zingiberensis</name>
    <dbReference type="NCBI Taxonomy" id="325984"/>
    <lineage>
        <taxon>Eukaryota</taxon>
        <taxon>Viridiplantae</taxon>
        <taxon>Streptophyta</taxon>
        <taxon>Embryophyta</taxon>
        <taxon>Tracheophyta</taxon>
        <taxon>Spermatophyta</taxon>
        <taxon>Magnoliopsida</taxon>
        <taxon>Liliopsida</taxon>
        <taxon>Dioscoreales</taxon>
        <taxon>Dioscoreaceae</taxon>
        <taxon>Dioscorea</taxon>
    </lineage>
</organism>
<dbReference type="AlphaFoldDB" id="A0A9D5CHB7"/>
<proteinExistence type="predicted"/>
<sequence>MWSPSWPGRRLAAAVELGECRLAGEHHDNCVNVALDGISVSEMWEWPQEECFLRGNTEIGNTMSCSSGFCGLAHLVASYALVWKLVADVSEYLWNDVTQNEDSFLCMLEEHTPVKDFPDFDRDMMNTEDNSCKNSQVSLESSQHKRRRMLQFSPDSYSSANEQNNVPLFKSQVVRVDSTVEDGLLDNMQQWSSVFSDGRCAYDNDGSIKSTEVALLENCLNESDMQYNPDEMNYHIESCKQTKKELCNIPLDTGNDVMQMAPTPNYCRIFKGRKSFIQAPAKLTTSVAYPFALIKPCGVQGDVTLKDINQLIHAPPPSIPKSKMDEDSSMPYPTSAFSGKPVVVQTKIHTEGGRGSITIMRTKG</sequence>
<gene>
    <name evidence="2" type="ORF">J5N97_020552</name>
</gene>